<evidence type="ECO:0000313" key="2">
    <source>
        <dbReference type="Proteomes" id="UP000644660"/>
    </source>
</evidence>
<comment type="caution">
    <text evidence="1">The sequence shown here is derived from an EMBL/GenBank/DDBJ whole genome shotgun (WGS) entry which is preliminary data.</text>
</comment>
<dbReference type="Proteomes" id="UP000644660">
    <property type="component" value="Unassembled WGS sequence"/>
</dbReference>
<evidence type="ECO:0000313" key="1">
    <source>
        <dbReference type="EMBL" id="CAB4255637.1"/>
    </source>
</evidence>
<dbReference type="RefSeq" id="XP_041407481.1">
    <property type="nucleotide sequence ID" value="XM_041551547.1"/>
</dbReference>
<proteinExistence type="predicted"/>
<gene>
    <name evidence="1" type="ORF">KABA2_07S01078</name>
</gene>
<dbReference type="OrthoDB" id="4036215at2759"/>
<keyword evidence="2" id="KW-1185">Reference proteome</keyword>
<organism evidence="1 2">
    <name type="scientific">Maudiozyma barnettii</name>
    <dbReference type="NCBI Taxonomy" id="61262"/>
    <lineage>
        <taxon>Eukaryota</taxon>
        <taxon>Fungi</taxon>
        <taxon>Dikarya</taxon>
        <taxon>Ascomycota</taxon>
        <taxon>Saccharomycotina</taxon>
        <taxon>Saccharomycetes</taxon>
        <taxon>Saccharomycetales</taxon>
        <taxon>Saccharomycetaceae</taxon>
        <taxon>Maudiozyma</taxon>
    </lineage>
</organism>
<dbReference type="EMBL" id="CAEFZW010000007">
    <property type="protein sequence ID" value="CAB4255637.1"/>
    <property type="molecule type" value="Genomic_DNA"/>
</dbReference>
<protein>
    <submittedName>
        <fullName evidence="1">Similar to Saccharomyces cerevisiae YJR094C IME1 Master regulator of meiosis that is active only during meiotic events</fullName>
    </submittedName>
</protein>
<dbReference type="AlphaFoldDB" id="A0A8H2ZKY9"/>
<reference evidence="1 2" key="1">
    <citation type="submission" date="2020-05" db="EMBL/GenBank/DDBJ databases">
        <authorList>
            <person name="Casaregola S."/>
            <person name="Devillers H."/>
            <person name="Grondin C."/>
        </authorList>
    </citation>
    <scope>NUCLEOTIDE SEQUENCE [LARGE SCALE GENOMIC DNA]</scope>
    <source>
        <strain evidence="1 2">CLIB 1767</strain>
    </source>
</reference>
<accession>A0A8H2ZKY9</accession>
<name>A0A8H2ZKY9_9SACH</name>
<sequence length="361" mass="42622">MTDIFSIQNISTYPIPLIKSDYQNVINDDLLYQFDEDIDNFQSYHLSMNSNHNSNNNQEQNDLNTISKNNYENYSSIENENLINYHDILSIAIDGKKQLISDNNNNNNNLFNSYETKCYISTPLNQLHKRDNFDEENHYIYQQQQQNNINSYNNSNFPNNIPSISSDEEEEGDDLDIYSDVIHTIPIRTKHQVPILNTKCIYEEFLKDYDSVSTDNSCHSDPIHENFTTNTTFNNTINYGIACHEFPIKEITTASKNTHYLEKIPRLVPDIFPEISTTESKYFRNIQILENKNQNFQHPVAVDSFTNMTENEIYNDKTSNPTEFEFICKLQKKLYRYFSNADYLDKVRFQEISYRFSKTYY</sequence>
<dbReference type="GeneID" id="64858693"/>